<dbReference type="SUPFAM" id="SSF56300">
    <property type="entry name" value="Metallo-dependent phosphatases"/>
    <property type="match status" value="1"/>
</dbReference>
<sequence>MGTQLFGTLPLQLLNSIQFQNAIKDAPDLFLLAGKITASFRHPLLQLTGANHEAGPLVFDAIRKIHPLVPIMILGGHTHVRDCVQLDNRSMSLESGRYMETVGWMSAKLDDNKTKKKINFSRRYLDPNRITYEYHTSLKQSNFDTTLGKSITAGLLGIAKKFNLGYLYGTAPHDFTLTQVPYPSKDSALSLFIADAVPYALSQNNTRSKIPNFIIANSGSQRFDIYAGSFTKNDLLTASPYDDPFLYIPDIPLSQAKEVLAILNKPSLKASQIVYAAGSVDELYHNWLREMSKLNRGHDVGETLGYVTHDSCPGNGDDTPHKPLPYFDVPDFISSKPPNVSEKTPVDLVFVDFVETEIISILNSLQKVKVYSPSDAKKYSPVLLNQAIGIYAKAEWNHGRKK</sequence>
<comment type="caution">
    <text evidence="2">The sequence shown here is derived from an EMBL/GenBank/DDBJ whole genome shotgun (WGS) entry which is preliminary data.</text>
</comment>
<dbReference type="Pfam" id="PF21953">
    <property type="entry name" value="NadN_nucleosid_C"/>
    <property type="match status" value="1"/>
</dbReference>
<proteinExistence type="predicted"/>
<evidence type="ECO:0000313" key="3">
    <source>
        <dbReference type="Proteomes" id="UP000775547"/>
    </source>
</evidence>
<dbReference type="Gene3D" id="3.90.780.10">
    <property type="entry name" value="5'-Nucleotidase, C-terminal domain"/>
    <property type="match status" value="2"/>
</dbReference>
<name>A0A9P7KD11_9AGAR</name>
<evidence type="ECO:0000313" key="2">
    <source>
        <dbReference type="EMBL" id="KAG5646108.1"/>
    </source>
</evidence>
<reference evidence="2" key="1">
    <citation type="submission" date="2020-07" db="EMBL/GenBank/DDBJ databases">
        <authorList>
            <person name="Nieuwenhuis M."/>
            <person name="Van De Peppel L.J.J."/>
        </authorList>
    </citation>
    <scope>NUCLEOTIDE SEQUENCE</scope>
    <source>
        <strain evidence="2">AP01</strain>
        <tissue evidence="2">Mycelium</tissue>
    </source>
</reference>
<dbReference type="GO" id="GO:0016787">
    <property type="term" value="F:hydrolase activity"/>
    <property type="evidence" value="ECO:0007669"/>
    <property type="project" value="InterPro"/>
</dbReference>
<dbReference type="PANTHER" id="PTHR11575:SF22">
    <property type="entry name" value="ADL392WP"/>
    <property type="match status" value="1"/>
</dbReference>
<feature type="domain" description="Putative 5'-nucleotidase C-terminal" evidence="1">
    <location>
        <begin position="174"/>
        <end position="359"/>
    </location>
</feature>
<evidence type="ECO:0000259" key="1">
    <source>
        <dbReference type="Pfam" id="PF21953"/>
    </source>
</evidence>
<organism evidence="2 3">
    <name type="scientific">Asterophora parasitica</name>
    <dbReference type="NCBI Taxonomy" id="117018"/>
    <lineage>
        <taxon>Eukaryota</taxon>
        <taxon>Fungi</taxon>
        <taxon>Dikarya</taxon>
        <taxon>Basidiomycota</taxon>
        <taxon>Agaricomycotina</taxon>
        <taxon>Agaricomycetes</taxon>
        <taxon>Agaricomycetidae</taxon>
        <taxon>Agaricales</taxon>
        <taxon>Tricholomatineae</taxon>
        <taxon>Lyophyllaceae</taxon>
        <taxon>Asterophora</taxon>
    </lineage>
</organism>
<dbReference type="Proteomes" id="UP000775547">
    <property type="component" value="Unassembled WGS sequence"/>
</dbReference>
<dbReference type="SUPFAM" id="SSF55816">
    <property type="entry name" value="5'-nucleotidase (syn. UDP-sugar hydrolase), C-terminal domain"/>
    <property type="match status" value="1"/>
</dbReference>
<dbReference type="EMBL" id="JABCKV010000026">
    <property type="protein sequence ID" value="KAG5646108.1"/>
    <property type="molecule type" value="Genomic_DNA"/>
</dbReference>
<reference evidence="2" key="2">
    <citation type="submission" date="2021-10" db="EMBL/GenBank/DDBJ databases">
        <title>Phylogenomics reveals ancestral predisposition of the termite-cultivated fungus Termitomyces towards a domesticated lifestyle.</title>
        <authorList>
            <person name="Auxier B."/>
            <person name="Grum-Grzhimaylo A."/>
            <person name="Cardenas M.E."/>
            <person name="Lodge J.D."/>
            <person name="Laessoe T."/>
            <person name="Pedersen O."/>
            <person name="Smith M.E."/>
            <person name="Kuyper T.W."/>
            <person name="Franco-Molano E.A."/>
            <person name="Baroni T.J."/>
            <person name="Aanen D.K."/>
        </authorList>
    </citation>
    <scope>NUCLEOTIDE SEQUENCE</scope>
    <source>
        <strain evidence="2">AP01</strain>
        <tissue evidence="2">Mycelium</tissue>
    </source>
</reference>
<gene>
    <name evidence="2" type="ORF">DXG03_004347</name>
</gene>
<dbReference type="InterPro" id="IPR053828">
    <property type="entry name" value="Nucleosidase_C"/>
</dbReference>
<protein>
    <recommendedName>
        <fullName evidence="1">Putative 5'-nucleotidase C-terminal domain-containing protein</fullName>
    </recommendedName>
</protein>
<dbReference type="PANTHER" id="PTHR11575">
    <property type="entry name" value="5'-NUCLEOTIDASE-RELATED"/>
    <property type="match status" value="1"/>
</dbReference>
<dbReference type="OrthoDB" id="7722975at2759"/>
<dbReference type="GO" id="GO:0005829">
    <property type="term" value="C:cytosol"/>
    <property type="evidence" value="ECO:0007669"/>
    <property type="project" value="TreeGrafter"/>
</dbReference>
<keyword evidence="3" id="KW-1185">Reference proteome</keyword>
<dbReference type="Gene3D" id="3.60.21.10">
    <property type="match status" value="1"/>
</dbReference>
<accession>A0A9P7KD11</accession>
<dbReference type="InterPro" id="IPR006179">
    <property type="entry name" value="5_nucleotidase/apyrase"/>
</dbReference>
<dbReference type="GO" id="GO:0009166">
    <property type="term" value="P:nucleotide catabolic process"/>
    <property type="evidence" value="ECO:0007669"/>
    <property type="project" value="InterPro"/>
</dbReference>
<dbReference type="InterPro" id="IPR029052">
    <property type="entry name" value="Metallo-depent_PP-like"/>
</dbReference>
<dbReference type="InterPro" id="IPR036907">
    <property type="entry name" value="5'-Nucleotdase_C_sf"/>
</dbReference>
<dbReference type="AlphaFoldDB" id="A0A9P7KD11"/>